<dbReference type="NCBIfam" id="TIGR00492">
    <property type="entry name" value="alr"/>
    <property type="match status" value="1"/>
</dbReference>
<evidence type="ECO:0000256" key="4">
    <source>
        <dbReference type="ARBA" id="ARBA00023235"/>
    </source>
</evidence>
<feature type="domain" description="Alanine racemase C-terminal" evidence="8">
    <location>
        <begin position="231"/>
        <end position="354"/>
    </location>
</feature>
<evidence type="ECO:0000313" key="10">
    <source>
        <dbReference type="Proteomes" id="UP000739565"/>
    </source>
</evidence>
<evidence type="ECO:0000259" key="8">
    <source>
        <dbReference type="SMART" id="SM01005"/>
    </source>
</evidence>
<dbReference type="InterPro" id="IPR011079">
    <property type="entry name" value="Ala_racemase_C"/>
</dbReference>
<dbReference type="PROSITE" id="PS00395">
    <property type="entry name" value="ALANINE_RACEMASE"/>
    <property type="match status" value="1"/>
</dbReference>
<evidence type="ECO:0000256" key="2">
    <source>
        <dbReference type="ARBA" id="ARBA00001933"/>
    </source>
</evidence>
<dbReference type="GO" id="GO:0005829">
    <property type="term" value="C:cytosol"/>
    <property type="evidence" value="ECO:0007669"/>
    <property type="project" value="TreeGrafter"/>
</dbReference>
<dbReference type="Gene3D" id="2.40.37.10">
    <property type="entry name" value="Lyase, Ornithine Decarboxylase, Chain A, domain 1"/>
    <property type="match status" value="1"/>
</dbReference>
<organism evidence="9 10">
    <name type="scientific">Zwartia hollandica</name>
    <dbReference type="NCBI Taxonomy" id="324606"/>
    <lineage>
        <taxon>Bacteria</taxon>
        <taxon>Pseudomonadati</taxon>
        <taxon>Pseudomonadota</taxon>
        <taxon>Betaproteobacteria</taxon>
        <taxon>Burkholderiales</taxon>
        <taxon>Alcaligenaceae</taxon>
        <taxon>Zwartia</taxon>
    </lineage>
</organism>
<comment type="catalytic activity">
    <reaction evidence="1 5">
        <text>L-alanine = D-alanine</text>
        <dbReference type="Rhea" id="RHEA:20249"/>
        <dbReference type="ChEBI" id="CHEBI:57416"/>
        <dbReference type="ChEBI" id="CHEBI:57972"/>
        <dbReference type="EC" id="5.1.1.1"/>
    </reaction>
</comment>
<keyword evidence="3 5" id="KW-0663">Pyridoxal phosphate</keyword>
<comment type="function">
    <text evidence="5">Catalyzes the interconversion of L-alanine and D-alanine. May also act on other amino acids.</text>
</comment>
<gene>
    <name evidence="9" type="primary">alr</name>
    <name evidence="9" type="ORF">KZZ10_00375</name>
</gene>
<dbReference type="InterPro" id="IPR001608">
    <property type="entry name" value="Ala_racemase_N"/>
</dbReference>
<evidence type="ECO:0000256" key="6">
    <source>
        <dbReference type="PIRSR" id="PIRSR600821-50"/>
    </source>
</evidence>
<accession>A0A953N6P1</accession>
<dbReference type="GO" id="GO:0008784">
    <property type="term" value="F:alanine racemase activity"/>
    <property type="evidence" value="ECO:0007669"/>
    <property type="project" value="UniProtKB-UniRule"/>
</dbReference>
<sequence>MTRPTKATIDLTALRANYLWGRSQQQGNALAVVKANAYGHGAVACATALADIADGFAVAFCAEAIELRNAGITNPVLVLEGCFNLAELRQAQQQSLWVVIHQDSQLQDLETASFEANSLHVWLKVDSGMHRAGFALEDVQAAHKRLTECPAVASVTLMSHFASSDEPDKQTTLRQIKAFEEATRGLPGARSLSNSGAVMAWPQASRDWARLGILLYGADPLPHPIDRLTPVMTLQSEVFAERWLEAGEPIGYGEKFVTQARTRVGLVAIGYADGYPRVAPSGTPVSVDGEVTRIIGRVSMDMITVDLTPLLSAGIGSKVELWGKQIDVNQIAKAAGTISYELLCNVKRIPKEYIGGIAV</sequence>
<dbReference type="PANTHER" id="PTHR30511">
    <property type="entry name" value="ALANINE RACEMASE"/>
    <property type="match status" value="1"/>
</dbReference>
<keyword evidence="10" id="KW-1185">Reference proteome</keyword>
<dbReference type="InterPro" id="IPR020622">
    <property type="entry name" value="Ala_racemase_pyridoxalP-BS"/>
</dbReference>
<dbReference type="CDD" id="cd06827">
    <property type="entry name" value="PLPDE_III_AR_proteobact"/>
    <property type="match status" value="1"/>
</dbReference>
<feature type="active site" description="Proton acceptor; specific for D-alanine" evidence="5">
    <location>
        <position position="34"/>
    </location>
</feature>
<dbReference type="AlphaFoldDB" id="A0A953N6P1"/>
<dbReference type="Pfam" id="PF00842">
    <property type="entry name" value="Ala_racemase_C"/>
    <property type="match status" value="1"/>
</dbReference>
<comment type="cofactor">
    <cofactor evidence="2 5 6">
        <name>pyridoxal 5'-phosphate</name>
        <dbReference type="ChEBI" id="CHEBI:597326"/>
    </cofactor>
</comment>
<evidence type="ECO:0000256" key="1">
    <source>
        <dbReference type="ARBA" id="ARBA00000316"/>
    </source>
</evidence>
<dbReference type="EMBL" id="JAHXRI010000001">
    <property type="protein sequence ID" value="MBZ1349089.1"/>
    <property type="molecule type" value="Genomic_DNA"/>
</dbReference>
<dbReference type="FunFam" id="3.20.20.10:FF:000002">
    <property type="entry name" value="Alanine racemase"/>
    <property type="match status" value="1"/>
</dbReference>
<dbReference type="InterPro" id="IPR029066">
    <property type="entry name" value="PLP-binding_barrel"/>
</dbReference>
<dbReference type="EC" id="5.1.1.1" evidence="5"/>
<dbReference type="PRINTS" id="PR00992">
    <property type="entry name" value="ALARACEMASE"/>
</dbReference>
<dbReference type="SUPFAM" id="SSF51419">
    <property type="entry name" value="PLP-binding barrel"/>
    <property type="match status" value="1"/>
</dbReference>
<evidence type="ECO:0000256" key="5">
    <source>
        <dbReference type="HAMAP-Rule" id="MF_01201"/>
    </source>
</evidence>
<feature type="binding site" evidence="5 7">
    <location>
        <position position="131"/>
    </location>
    <ligand>
        <name>substrate</name>
    </ligand>
</feature>
<dbReference type="Proteomes" id="UP000739565">
    <property type="component" value="Unassembled WGS sequence"/>
</dbReference>
<proteinExistence type="inferred from homology"/>
<protein>
    <recommendedName>
        <fullName evidence="5">Alanine racemase</fullName>
        <ecNumber evidence="5">5.1.1.1</ecNumber>
    </recommendedName>
</protein>
<dbReference type="GO" id="GO:0030170">
    <property type="term" value="F:pyridoxal phosphate binding"/>
    <property type="evidence" value="ECO:0007669"/>
    <property type="project" value="UniProtKB-UniRule"/>
</dbReference>
<evidence type="ECO:0000256" key="7">
    <source>
        <dbReference type="PIRSR" id="PIRSR600821-52"/>
    </source>
</evidence>
<dbReference type="InterPro" id="IPR000821">
    <property type="entry name" value="Ala_racemase"/>
</dbReference>
<comment type="caution">
    <text evidence="9">The sequence shown here is derived from an EMBL/GenBank/DDBJ whole genome shotgun (WGS) entry which is preliminary data.</text>
</comment>
<feature type="modified residue" description="N6-(pyridoxal phosphate)lysine" evidence="5 6">
    <location>
        <position position="34"/>
    </location>
</feature>
<dbReference type="GO" id="GO:0030632">
    <property type="term" value="P:D-alanine biosynthetic process"/>
    <property type="evidence" value="ECO:0007669"/>
    <property type="project" value="UniProtKB-UniRule"/>
</dbReference>
<feature type="active site" description="Proton acceptor; specific for L-alanine" evidence="5">
    <location>
        <position position="252"/>
    </location>
</feature>
<dbReference type="Pfam" id="PF01168">
    <property type="entry name" value="Ala_racemase_N"/>
    <property type="match status" value="1"/>
</dbReference>
<dbReference type="Gene3D" id="3.20.20.10">
    <property type="entry name" value="Alanine racemase"/>
    <property type="match status" value="1"/>
</dbReference>
<reference evidence="9" key="1">
    <citation type="submission" date="2021-07" db="EMBL/GenBank/DDBJ databases">
        <title>New genus and species of the family Alcaligenaceae.</title>
        <authorList>
            <person name="Hahn M.W."/>
        </authorList>
    </citation>
    <scope>NUCLEOTIDE SEQUENCE</scope>
    <source>
        <strain evidence="9">LF4-65</strain>
    </source>
</reference>
<keyword evidence="4 5" id="KW-0413">Isomerase</keyword>
<evidence type="ECO:0000256" key="3">
    <source>
        <dbReference type="ARBA" id="ARBA00022898"/>
    </source>
</evidence>
<dbReference type="PANTHER" id="PTHR30511:SF0">
    <property type="entry name" value="ALANINE RACEMASE, CATABOLIC-RELATED"/>
    <property type="match status" value="1"/>
</dbReference>
<name>A0A953N6P1_9BURK</name>
<dbReference type="SUPFAM" id="SSF50621">
    <property type="entry name" value="Alanine racemase C-terminal domain-like"/>
    <property type="match status" value="1"/>
</dbReference>
<dbReference type="InterPro" id="IPR009006">
    <property type="entry name" value="Ala_racemase/Decarboxylase_C"/>
</dbReference>
<comment type="pathway">
    <text evidence="5">Amino-acid biosynthesis; D-alanine biosynthesis; D-alanine from L-alanine: step 1/1.</text>
</comment>
<feature type="binding site" evidence="5 7">
    <location>
        <position position="300"/>
    </location>
    <ligand>
        <name>substrate</name>
    </ligand>
</feature>
<dbReference type="SMART" id="SM01005">
    <property type="entry name" value="Ala_racemase_C"/>
    <property type="match status" value="1"/>
</dbReference>
<dbReference type="RefSeq" id="WP_259659510.1">
    <property type="nucleotide sequence ID" value="NZ_JAHXRI010000001.1"/>
</dbReference>
<dbReference type="HAMAP" id="MF_01201">
    <property type="entry name" value="Ala_racemase"/>
    <property type="match status" value="1"/>
</dbReference>
<comment type="similarity">
    <text evidence="5">Belongs to the alanine racemase family.</text>
</comment>
<evidence type="ECO:0000313" key="9">
    <source>
        <dbReference type="EMBL" id="MBZ1349089.1"/>
    </source>
</evidence>